<dbReference type="OrthoDB" id="5596236at2759"/>
<reference evidence="2" key="1">
    <citation type="submission" date="2015-06" db="EMBL/GenBank/DDBJ databases">
        <title>Expansion of signal transduction pathways in fungi by whole-genome duplication.</title>
        <authorList>
            <consortium name="DOE Joint Genome Institute"/>
            <person name="Corrochano L.M."/>
            <person name="Kuo A."/>
            <person name="Marcet-Houben M."/>
            <person name="Polaino S."/>
            <person name="Salamov A."/>
            <person name="Villalobos J.M."/>
            <person name="Alvarez M.I."/>
            <person name="Avalos J."/>
            <person name="Benito E.P."/>
            <person name="Benoit I."/>
            <person name="Burger G."/>
            <person name="Camino L.P."/>
            <person name="Canovas D."/>
            <person name="Cerda-Olmedo E."/>
            <person name="Cheng J.-F."/>
            <person name="Dominguez A."/>
            <person name="Elias M."/>
            <person name="Eslava A.P."/>
            <person name="Glaser F."/>
            <person name="Grimwood J."/>
            <person name="Gutierrez G."/>
            <person name="Heitman J."/>
            <person name="Henrissat B."/>
            <person name="Iturriaga E.A."/>
            <person name="Lang B.F."/>
            <person name="Lavin J.L."/>
            <person name="Lee S."/>
            <person name="Li W."/>
            <person name="Lindquist E."/>
            <person name="Lopez-Garcia S."/>
            <person name="Luque E.M."/>
            <person name="Marcos A.T."/>
            <person name="Martin J."/>
            <person name="McCluskey K."/>
            <person name="Medina H.R."/>
            <person name="Miralles-Duran A."/>
            <person name="Miyazaki A."/>
            <person name="Munoz-Torres E."/>
            <person name="Oguiza J.A."/>
            <person name="Ohm R."/>
            <person name="Olmedo M."/>
            <person name="Orejas M."/>
            <person name="Ortiz-Castellanos L."/>
            <person name="Pisabarro A.G."/>
            <person name="Rodriguez-Romero J."/>
            <person name="Ruiz-Herrera J."/>
            <person name="Ruiz-Vazquez R."/>
            <person name="Sanz C."/>
            <person name="Schackwitz W."/>
            <person name="Schmutz J."/>
            <person name="Shahriari M."/>
            <person name="Shelest E."/>
            <person name="Silva-Franco F."/>
            <person name="Soanes D."/>
            <person name="Syed K."/>
            <person name="Tagua V.G."/>
            <person name="Talbot N.J."/>
            <person name="Thon M."/>
            <person name="De vries R.P."/>
            <person name="Wiebenga A."/>
            <person name="Yadav J.S."/>
            <person name="Braun E.L."/>
            <person name="Baker S."/>
            <person name="Garre V."/>
            <person name="Horwitz B."/>
            <person name="Torres-Martinez S."/>
            <person name="Idnurm A."/>
            <person name="Herrera-Estrella A."/>
            <person name="Gabaldon T."/>
            <person name="Grigoriev I.V."/>
        </authorList>
    </citation>
    <scope>NUCLEOTIDE SEQUENCE [LARGE SCALE GENOMIC DNA]</scope>
    <source>
        <strain evidence="2">NRRL 1555(-)</strain>
    </source>
</reference>
<proteinExistence type="predicted"/>
<keyword evidence="2" id="KW-1185">Reference proteome</keyword>
<dbReference type="InParanoid" id="A0A167MTI0"/>
<protein>
    <submittedName>
        <fullName evidence="1">Uncharacterized protein</fullName>
    </submittedName>
</protein>
<evidence type="ECO:0000313" key="2">
    <source>
        <dbReference type="Proteomes" id="UP000077315"/>
    </source>
</evidence>
<sequence>MPYQKNLDPLDRCIIKSLIDHCKCTGLNCLENMASLHFEYRLWNRDLVAVLNPRHIINQLRCSPVFTKLEALSLDFLNNIIIITALRGANGRKTSEYKPNLKAIIKPSQNKRACKISY</sequence>
<dbReference type="GeneID" id="28996746"/>
<evidence type="ECO:0000313" key="1">
    <source>
        <dbReference type="EMBL" id="OAD73919.1"/>
    </source>
</evidence>
<dbReference type="RefSeq" id="XP_018291959.1">
    <property type="nucleotide sequence ID" value="XM_018435840.1"/>
</dbReference>
<gene>
    <name evidence="1" type="ORF">PHYBLDRAFT_168344</name>
</gene>
<dbReference type="VEuPathDB" id="FungiDB:PHYBLDRAFT_168344"/>
<dbReference type="Proteomes" id="UP000077315">
    <property type="component" value="Unassembled WGS sequence"/>
</dbReference>
<accession>A0A167MTI0</accession>
<organism evidence="1 2">
    <name type="scientific">Phycomyces blakesleeanus (strain ATCC 8743b / DSM 1359 / FGSC 10004 / NBRC 33097 / NRRL 1555)</name>
    <dbReference type="NCBI Taxonomy" id="763407"/>
    <lineage>
        <taxon>Eukaryota</taxon>
        <taxon>Fungi</taxon>
        <taxon>Fungi incertae sedis</taxon>
        <taxon>Mucoromycota</taxon>
        <taxon>Mucoromycotina</taxon>
        <taxon>Mucoromycetes</taxon>
        <taxon>Mucorales</taxon>
        <taxon>Phycomycetaceae</taxon>
        <taxon>Phycomyces</taxon>
    </lineage>
</organism>
<dbReference type="EMBL" id="KV440980">
    <property type="protein sequence ID" value="OAD73919.1"/>
    <property type="molecule type" value="Genomic_DNA"/>
</dbReference>
<dbReference type="AlphaFoldDB" id="A0A167MTI0"/>
<name>A0A167MTI0_PHYB8</name>